<evidence type="ECO:0000256" key="5">
    <source>
        <dbReference type="HAMAP-Rule" id="MF_00373"/>
    </source>
</evidence>
<dbReference type="NCBIfam" id="TIGR00009">
    <property type="entry name" value="L28"/>
    <property type="match status" value="1"/>
</dbReference>
<keyword evidence="2 5" id="KW-0689">Ribosomal protein</keyword>
<evidence type="ECO:0000256" key="2">
    <source>
        <dbReference type="ARBA" id="ARBA00022980"/>
    </source>
</evidence>
<dbReference type="SUPFAM" id="SSF143800">
    <property type="entry name" value="L28p-like"/>
    <property type="match status" value="1"/>
</dbReference>
<keyword evidence="8" id="KW-1185">Reference proteome</keyword>
<dbReference type="Pfam" id="PF00830">
    <property type="entry name" value="Ribosomal_L28"/>
    <property type="match status" value="1"/>
</dbReference>
<accession>A0ABN6KD10</accession>
<gene>
    <name evidence="5 7" type="primary">rpmB</name>
    <name evidence="7" type="ORF">LPTSP3_g10060</name>
</gene>
<organism evidence="7 8">
    <name type="scientific">Leptospira kobayashii</name>
    <dbReference type="NCBI Taxonomy" id="1917830"/>
    <lineage>
        <taxon>Bacteria</taxon>
        <taxon>Pseudomonadati</taxon>
        <taxon>Spirochaetota</taxon>
        <taxon>Spirochaetia</taxon>
        <taxon>Leptospirales</taxon>
        <taxon>Leptospiraceae</taxon>
        <taxon>Leptospira</taxon>
    </lineage>
</organism>
<keyword evidence="3 5" id="KW-0687">Ribonucleoprotein</keyword>
<proteinExistence type="inferred from homology"/>
<dbReference type="PANTHER" id="PTHR13528">
    <property type="entry name" value="39S RIBOSOMAL PROTEIN L28, MITOCHONDRIAL"/>
    <property type="match status" value="1"/>
</dbReference>
<dbReference type="InterPro" id="IPR001383">
    <property type="entry name" value="Ribosomal_bL28_bact-type"/>
</dbReference>
<dbReference type="Gene3D" id="2.30.170.40">
    <property type="entry name" value="Ribosomal protein L28/L24"/>
    <property type="match status" value="1"/>
</dbReference>
<protein>
    <recommendedName>
        <fullName evidence="4 5">Large ribosomal subunit protein bL28</fullName>
    </recommendedName>
</protein>
<dbReference type="Proteomes" id="UP000245263">
    <property type="component" value="Chromosome 1"/>
</dbReference>
<dbReference type="PANTHER" id="PTHR13528:SF2">
    <property type="entry name" value="LARGE RIBOSOMAL SUBUNIT PROTEIN BL28M"/>
    <property type="match status" value="1"/>
</dbReference>
<evidence type="ECO:0000256" key="6">
    <source>
        <dbReference type="SAM" id="MobiDB-lite"/>
    </source>
</evidence>
<evidence type="ECO:0000313" key="7">
    <source>
        <dbReference type="EMBL" id="BDA78076.1"/>
    </source>
</evidence>
<evidence type="ECO:0000313" key="8">
    <source>
        <dbReference type="Proteomes" id="UP000245263"/>
    </source>
</evidence>
<name>A0ABN6KD10_9LEPT</name>
<evidence type="ECO:0000256" key="1">
    <source>
        <dbReference type="ARBA" id="ARBA00008760"/>
    </source>
</evidence>
<dbReference type="InterPro" id="IPR034704">
    <property type="entry name" value="Ribosomal_bL28/bL31-like_sf"/>
</dbReference>
<dbReference type="InterPro" id="IPR026569">
    <property type="entry name" value="Ribosomal_bL28"/>
</dbReference>
<comment type="similarity">
    <text evidence="1 5">Belongs to the bacterial ribosomal protein bL28 family.</text>
</comment>
<feature type="region of interest" description="Disordered" evidence="6">
    <location>
        <begin position="1"/>
        <end position="22"/>
    </location>
</feature>
<reference evidence="7 8" key="1">
    <citation type="submission" date="2021-08" db="EMBL/GenBank/DDBJ databases">
        <title>Complete genome sequence of Leptospira kobayashii strain E30.</title>
        <authorList>
            <person name="Nakao R."/>
            <person name="Nakamura S."/>
            <person name="Masuzawa T."/>
            <person name="Koizumi N."/>
        </authorList>
    </citation>
    <scope>NUCLEOTIDE SEQUENCE [LARGE SCALE GENOMIC DNA]</scope>
    <source>
        <strain evidence="7 8">E30</strain>
    </source>
</reference>
<dbReference type="EMBL" id="AP025028">
    <property type="protein sequence ID" value="BDA78076.1"/>
    <property type="molecule type" value="Genomic_DNA"/>
</dbReference>
<sequence length="98" mass="10893">MARRCVVTGKGTTAGNNVSHSHKKDRRIWKVNVITKKIFLEDENRWVRVKISTRALRTLRKKGLKNAIKDHGGDIKAIEPKKYIGVGSAVAAKVSSAK</sequence>
<dbReference type="RefSeq" id="WP_109018560.1">
    <property type="nucleotide sequence ID" value="NZ_AP025028.1"/>
</dbReference>
<dbReference type="InterPro" id="IPR037147">
    <property type="entry name" value="Ribosomal_bL28_sf"/>
</dbReference>
<dbReference type="GO" id="GO:0005840">
    <property type="term" value="C:ribosome"/>
    <property type="evidence" value="ECO:0007669"/>
    <property type="project" value="UniProtKB-KW"/>
</dbReference>
<feature type="compositionally biased region" description="Polar residues" evidence="6">
    <location>
        <begin position="10"/>
        <end position="19"/>
    </location>
</feature>
<evidence type="ECO:0000256" key="3">
    <source>
        <dbReference type="ARBA" id="ARBA00023274"/>
    </source>
</evidence>
<dbReference type="HAMAP" id="MF_00373">
    <property type="entry name" value="Ribosomal_bL28"/>
    <property type="match status" value="1"/>
</dbReference>
<evidence type="ECO:0000256" key="4">
    <source>
        <dbReference type="ARBA" id="ARBA00035174"/>
    </source>
</evidence>